<dbReference type="GO" id="GO:0004482">
    <property type="term" value="F:mRNA 5'-cap (guanine-N7-)-methyltransferase activity"/>
    <property type="evidence" value="ECO:0007669"/>
    <property type="project" value="UniProtKB-EC"/>
</dbReference>
<gene>
    <name evidence="7" type="ORF">Ocin01_01348</name>
</gene>
<reference evidence="7 8" key="1">
    <citation type="journal article" date="2016" name="Genome Biol. Evol.">
        <title>Gene Family Evolution Reflects Adaptation to Soil Environmental Stressors in the Genome of the Collembolan Orchesella cincta.</title>
        <authorList>
            <person name="Faddeeva-Vakhrusheva A."/>
            <person name="Derks M.F."/>
            <person name="Anvar S.Y."/>
            <person name="Agamennone V."/>
            <person name="Suring W."/>
            <person name="Smit S."/>
            <person name="van Straalen N.M."/>
            <person name="Roelofs D."/>
        </authorList>
    </citation>
    <scope>NUCLEOTIDE SEQUENCE [LARGE SCALE GENOMIC DNA]</scope>
    <source>
        <tissue evidence="7">Mixed pool</tissue>
    </source>
</reference>
<protein>
    <submittedName>
        <fullName evidence="7">mRNA cap guanine-N7 methyltransferase</fullName>
    </submittedName>
</protein>
<evidence type="ECO:0000259" key="6">
    <source>
        <dbReference type="PROSITE" id="PS51562"/>
    </source>
</evidence>
<dbReference type="Pfam" id="PF03291">
    <property type="entry name" value="mRNA_G-N7_MeTrfase"/>
    <property type="match status" value="1"/>
</dbReference>
<dbReference type="OrthoDB" id="10248867at2759"/>
<dbReference type="InterPro" id="IPR004971">
    <property type="entry name" value="mRNA_G-N7_MeTrfase_dom"/>
</dbReference>
<dbReference type="EMBL" id="LJIJ01000025">
    <property type="protein sequence ID" value="ODN05331.1"/>
    <property type="molecule type" value="Genomic_DNA"/>
</dbReference>
<dbReference type="AlphaFoldDB" id="A0A1D2NJA5"/>
<evidence type="ECO:0000256" key="5">
    <source>
        <dbReference type="SAM" id="MobiDB-lite"/>
    </source>
</evidence>
<dbReference type="STRING" id="48709.A0A1D2NJA5"/>
<comment type="similarity">
    <text evidence="4">Belongs to the nuclear import and ribosome assembly adapter family.</text>
</comment>
<dbReference type="CDD" id="cd02440">
    <property type="entry name" value="AdoMet_MTases"/>
    <property type="match status" value="1"/>
</dbReference>
<dbReference type="GO" id="GO:0042273">
    <property type="term" value="P:ribosomal large subunit biogenesis"/>
    <property type="evidence" value="ECO:0007669"/>
    <property type="project" value="TreeGrafter"/>
</dbReference>
<feature type="compositionally biased region" description="Low complexity" evidence="5">
    <location>
        <begin position="1051"/>
        <end position="1065"/>
    </location>
</feature>
<feature type="compositionally biased region" description="Basic residues" evidence="5">
    <location>
        <begin position="1"/>
        <end position="11"/>
    </location>
</feature>
<dbReference type="SUPFAM" id="SSF48371">
    <property type="entry name" value="ARM repeat"/>
    <property type="match status" value="1"/>
</dbReference>
<comment type="catalytic activity">
    <reaction evidence="3">
        <text>a 5'-end (5'-triphosphoguanosine)-ribonucleoside in mRNA + S-adenosyl-L-methionine = a 5'-end (N(7)-methyl 5'-triphosphoguanosine)-ribonucleoside in mRNA + S-adenosyl-L-homocysteine</text>
        <dbReference type="Rhea" id="RHEA:67008"/>
        <dbReference type="Rhea" id="RHEA-COMP:17166"/>
        <dbReference type="Rhea" id="RHEA-COMP:17167"/>
        <dbReference type="ChEBI" id="CHEBI:57856"/>
        <dbReference type="ChEBI" id="CHEBI:59789"/>
        <dbReference type="ChEBI" id="CHEBI:156461"/>
        <dbReference type="ChEBI" id="CHEBI:167617"/>
        <dbReference type="EC" id="2.1.1.56"/>
    </reaction>
</comment>
<dbReference type="InterPro" id="IPR029063">
    <property type="entry name" value="SAM-dependent_MTases_sf"/>
</dbReference>
<dbReference type="SMART" id="SM00185">
    <property type="entry name" value="ARM"/>
    <property type="match status" value="2"/>
</dbReference>
<keyword evidence="1 7" id="KW-0489">Methyltransferase</keyword>
<dbReference type="InterPro" id="IPR016024">
    <property type="entry name" value="ARM-type_fold"/>
</dbReference>
<dbReference type="PANTHER" id="PTHR13347">
    <property type="entry name" value="HEAT REPEAT-CONTAINING PROTEIN 3"/>
    <property type="match status" value="1"/>
</dbReference>
<evidence type="ECO:0000256" key="2">
    <source>
        <dbReference type="ARBA" id="ARBA00022679"/>
    </source>
</evidence>
<accession>A0A1D2NJA5</accession>
<keyword evidence="8" id="KW-1185">Reference proteome</keyword>
<evidence type="ECO:0000313" key="7">
    <source>
        <dbReference type="EMBL" id="ODN05331.1"/>
    </source>
</evidence>
<feature type="domain" description="MRNA cap 0 methyltransferase" evidence="6">
    <location>
        <begin position="676"/>
        <end position="969"/>
    </location>
</feature>
<dbReference type="Proteomes" id="UP000094527">
    <property type="component" value="Unassembled WGS sequence"/>
</dbReference>
<dbReference type="GO" id="GO:0051082">
    <property type="term" value="F:unfolded protein binding"/>
    <property type="evidence" value="ECO:0007669"/>
    <property type="project" value="TreeGrafter"/>
</dbReference>
<dbReference type="Gene3D" id="1.25.10.10">
    <property type="entry name" value="Leucine-rich Repeat Variant"/>
    <property type="match status" value="1"/>
</dbReference>
<dbReference type="SUPFAM" id="SSF53335">
    <property type="entry name" value="S-adenosyl-L-methionine-dependent methyltransferases"/>
    <property type="match status" value="1"/>
</dbReference>
<dbReference type="InterPro" id="IPR057990">
    <property type="entry name" value="TPR_SYO1"/>
</dbReference>
<organism evidence="7 8">
    <name type="scientific">Orchesella cincta</name>
    <name type="common">Springtail</name>
    <name type="synonym">Podura cincta</name>
    <dbReference type="NCBI Taxonomy" id="48709"/>
    <lineage>
        <taxon>Eukaryota</taxon>
        <taxon>Metazoa</taxon>
        <taxon>Ecdysozoa</taxon>
        <taxon>Arthropoda</taxon>
        <taxon>Hexapoda</taxon>
        <taxon>Collembola</taxon>
        <taxon>Entomobryomorpha</taxon>
        <taxon>Entomobryoidea</taxon>
        <taxon>Orchesellidae</taxon>
        <taxon>Orchesellinae</taxon>
        <taxon>Orchesella</taxon>
    </lineage>
</organism>
<comment type="caution">
    <text evidence="7">The sequence shown here is derived from an EMBL/GenBank/DDBJ whole genome shotgun (WGS) entry which is preliminary data.</text>
</comment>
<dbReference type="PANTHER" id="PTHR13347:SF1">
    <property type="entry name" value="HEAT REPEAT-CONTAINING PROTEIN 3"/>
    <property type="match status" value="1"/>
</dbReference>
<keyword evidence="2 7" id="KW-0808">Transferase</keyword>
<dbReference type="InterPro" id="IPR052616">
    <property type="entry name" value="SYO1-like"/>
</dbReference>
<proteinExistence type="inferred from homology"/>
<evidence type="ECO:0000256" key="1">
    <source>
        <dbReference type="ARBA" id="ARBA00022603"/>
    </source>
</evidence>
<dbReference type="InterPro" id="IPR000225">
    <property type="entry name" value="Armadillo"/>
</dbReference>
<evidence type="ECO:0000256" key="3">
    <source>
        <dbReference type="ARBA" id="ARBA00044712"/>
    </source>
</evidence>
<dbReference type="InterPro" id="IPR011989">
    <property type="entry name" value="ARM-like"/>
</dbReference>
<dbReference type="PROSITE" id="PS51562">
    <property type="entry name" value="RNA_CAP0_MT"/>
    <property type="match status" value="1"/>
</dbReference>
<evidence type="ECO:0000256" key="4">
    <source>
        <dbReference type="ARBA" id="ARBA00049983"/>
    </source>
</evidence>
<dbReference type="Gene3D" id="3.40.50.150">
    <property type="entry name" value="Vaccinia Virus protein VP39"/>
    <property type="match status" value="1"/>
</dbReference>
<feature type="region of interest" description="Disordered" evidence="5">
    <location>
        <begin position="1046"/>
        <end position="1065"/>
    </location>
</feature>
<feature type="region of interest" description="Disordered" evidence="5">
    <location>
        <begin position="1"/>
        <end position="21"/>
    </location>
</feature>
<sequence length="1065" mass="119408">MGKVRSKKCSKIARSDPTGLDKAGEEELGVCADLGPVTVFVQTIVEQLHSHLAEERDSGLNSLSVASSKPAYLEEILKSDIFKVVGPLLLDPSISVRHSAAGALRNLSSVNMEVCERMIAADVLTPLVALLKQKYCGDWVPQSKEKKTKHPYNIDSSTEAFVEAVTLLWNLCEVGETAVKIFNREKLGDVLCQFLNVDTYGLRVSVCSALCLYSATEDNPDAVTNHSLLEEFLMKVFMLKSDGLDSWQLMYLQTTCVGILVNLYKGDVRNRAPDTVALLMKILNASLDVDHVAEINKFSSEVPLSNGSHAEVYHRESESDLKKIFEMDEKCEGVVALLSSQILSLEILSNIITSEDEVWEEEDESEESVEDFGDDMNAEEDVEMKEICADIPSEVYESLTSAGSVTKVLGKIKNIPVNVAQILNEDESRGAKVVRKCNILRSTALICLQNLVEVLSLSDLEKCIGIVDVWTGLGSALEQCESADETMVEALTSAMRALIQSIVSQKAVHTAANQLCAGFSLFHQVYEAVTICKVRVNIIKIIGCMGLLLTRFPKETILNGLNLETLITQIAEHLITCVTSLKLDREGLWLAAEIFDTLFDVFAEDDYNSVLKSTALIPKLKALQPTFKKQVRGERRSLGENAASQHSATAEGGLAPVVASHYNAIEEKGLEAREDSTIVILRKYNNWAKSMNFNDAMENLREAGKRYNDLVGLDLCCGKGGDLRKWEKSRMMRHVVFVDIAEVSLANCKERYEEIYRKYEEQRRRRGGRGSAFFTAEFIVLDCTKDSLKSKLLNPEMEFDIVSCQFSFHYSFESYLQAKQMLTNATENLKKGGYFIGTTVNADRMVKRRRQCKGDEFGNEVYHVRFECNEPYQTYGARYFFKLQDAISCPEFLVHFPTLEQLATKFELKLLYKHPFEKFHELHAARQDARGLLNGMGALECYPPTSGEALRFEEKQYDHARKYVDETRARNPDDPNEVRVEDHYVCRRRNRDSTIFPGVYELYLIYGIWLVSEYIQWLKNGGTVGELVDDVVATVEPLLDEALQGSKKQSKTSQAAKAAPSHALV</sequence>
<evidence type="ECO:0000313" key="8">
    <source>
        <dbReference type="Proteomes" id="UP000094527"/>
    </source>
</evidence>
<dbReference type="Pfam" id="PF25567">
    <property type="entry name" value="TPR_SYO1"/>
    <property type="match status" value="1"/>
</dbReference>
<dbReference type="GO" id="GO:0006606">
    <property type="term" value="P:protein import into nucleus"/>
    <property type="evidence" value="ECO:0007669"/>
    <property type="project" value="TreeGrafter"/>
</dbReference>
<name>A0A1D2NJA5_ORCCI</name>